<dbReference type="GO" id="GO:0004519">
    <property type="term" value="F:endonuclease activity"/>
    <property type="evidence" value="ECO:0007669"/>
    <property type="project" value="UniProtKB-KW"/>
</dbReference>
<dbReference type="InParanoid" id="A0A1I1UIE3"/>
<dbReference type="Gene3D" id="3.90.75.20">
    <property type="match status" value="1"/>
</dbReference>
<name>A0A1I1UIE3_9BACT</name>
<dbReference type="EMBL" id="FONA01000001">
    <property type="protein sequence ID" value="SFD70474.1"/>
    <property type="molecule type" value="Genomic_DNA"/>
</dbReference>
<keyword evidence="2" id="KW-0540">Nuclease</keyword>
<dbReference type="STRING" id="385682.SAMN05444380_10189"/>
<evidence type="ECO:0000313" key="2">
    <source>
        <dbReference type="EMBL" id="SFD70474.1"/>
    </source>
</evidence>
<dbReference type="InterPro" id="IPR044925">
    <property type="entry name" value="His-Me_finger_sf"/>
</dbReference>
<keyword evidence="2" id="KW-0255">Endonuclease</keyword>
<dbReference type="RefSeq" id="WP_010527253.1">
    <property type="nucleotide sequence ID" value="NZ_AFSL01000040.1"/>
</dbReference>
<protein>
    <submittedName>
        <fullName evidence="2">HNH endonuclease</fullName>
    </submittedName>
</protein>
<dbReference type="eggNOG" id="ENOG50315SK">
    <property type="taxonomic scope" value="Bacteria"/>
</dbReference>
<dbReference type="Pfam" id="PF07463">
    <property type="entry name" value="NUMOD4"/>
    <property type="match status" value="1"/>
</dbReference>
<dbReference type="InterPro" id="IPR010902">
    <property type="entry name" value="NUMOD4"/>
</dbReference>
<keyword evidence="3" id="KW-1185">Reference proteome</keyword>
<dbReference type="OrthoDB" id="6631788at2"/>
<accession>A0A1I1UIE3</accession>
<reference evidence="2 3" key="1">
    <citation type="submission" date="2016-10" db="EMBL/GenBank/DDBJ databases">
        <authorList>
            <person name="de Groot N.N."/>
        </authorList>
    </citation>
    <scope>NUCLEOTIDE SEQUENCE [LARGE SCALE GENOMIC DNA]</scope>
    <source>
        <strain evidence="2 3">DSM 19012</strain>
    </source>
</reference>
<evidence type="ECO:0000259" key="1">
    <source>
        <dbReference type="Pfam" id="PF07463"/>
    </source>
</evidence>
<evidence type="ECO:0000313" key="3">
    <source>
        <dbReference type="Proteomes" id="UP000181976"/>
    </source>
</evidence>
<dbReference type="GO" id="GO:0016788">
    <property type="term" value="F:hydrolase activity, acting on ester bonds"/>
    <property type="evidence" value="ECO:0007669"/>
    <property type="project" value="InterPro"/>
</dbReference>
<sequence length="203" mass="23958">MINSYWNEQWKEIPFEKGALRKRYAISNYGRVVSFCADDMSDAVLVKGGVIKGYKTLPLRPFGRSRTFYIHKLVAEQFLEKKEENQKYVIHLDYNKCNNYVENLAWANKTEMFEHQQKNPNVVDGRKKLKTRRRGEGSKLTDTQVMLLKKRITDPNRKTKLKIIARQFGISEIQLHRIKRGENWGHIKVDNIQINDEKTNIDD</sequence>
<keyword evidence="2" id="KW-0378">Hydrolase</keyword>
<dbReference type="AlphaFoldDB" id="A0A1I1UIE3"/>
<gene>
    <name evidence="2" type="ORF">SAMN05444380_10189</name>
</gene>
<proteinExistence type="predicted"/>
<feature type="domain" description="NUMOD4" evidence="1">
    <location>
        <begin position="8"/>
        <end position="44"/>
    </location>
</feature>
<dbReference type="Proteomes" id="UP000181976">
    <property type="component" value="Unassembled WGS sequence"/>
</dbReference>
<dbReference type="SUPFAM" id="SSF54060">
    <property type="entry name" value="His-Me finger endonucleases"/>
    <property type="match status" value="1"/>
</dbReference>
<organism evidence="2 3">
    <name type="scientific">Thermophagus xiamenensis</name>
    <dbReference type="NCBI Taxonomy" id="385682"/>
    <lineage>
        <taxon>Bacteria</taxon>
        <taxon>Pseudomonadati</taxon>
        <taxon>Bacteroidota</taxon>
        <taxon>Bacteroidia</taxon>
        <taxon>Marinilabiliales</taxon>
        <taxon>Marinilabiliaceae</taxon>
        <taxon>Thermophagus</taxon>
    </lineage>
</organism>